<comment type="caution">
    <text evidence="1">The sequence shown here is derived from an EMBL/GenBank/DDBJ whole genome shotgun (WGS) entry which is preliminary data.</text>
</comment>
<organism evidence="1 2">
    <name type="scientific">Marixanthomonas ophiurae</name>
    <dbReference type="NCBI Taxonomy" id="387659"/>
    <lineage>
        <taxon>Bacteria</taxon>
        <taxon>Pseudomonadati</taxon>
        <taxon>Bacteroidota</taxon>
        <taxon>Flavobacteriia</taxon>
        <taxon>Flavobacteriales</taxon>
        <taxon>Flavobacteriaceae</taxon>
        <taxon>Marixanthomonas</taxon>
    </lineage>
</organism>
<evidence type="ECO:0000313" key="1">
    <source>
        <dbReference type="EMBL" id="RFN58787.1"/>
    </source>
</evidence>
<accession>A0A3E1Q9H1</accession>
<proteinExistence type="predicted"/>
<name>A0A3E1Q9H1_9FLAO</name>
<dbReference type="NCBIfam" id="TIGR04409">
    <property type="entry name" value="LptC_YrbK"/>
    <property type="match status" value="1"/>
</dbReference>
<protein>
    <submittedName>
        <fullName evidence="1">LPS export ABC transporter periplasmic protein LptC</fullName>
    </submittedName>
</protein>
<reference evidence="1 2" key="1">
    <citation type="journal article" date="2007" name="Int. J. Syst. Evol. Microbiol.">
        <title>Marixanthomonas ophiurae gen. nov., sp. nov., a marine bacterium of the family Flavobacteriaceae isolated from a deep-sea brittle star.</title>
        <authorList>
            <person name="Romanenko L.A."/>
            <person name="Uchino M."/>
            <person name="Frolova G.M."/>
            <person name="Mikhailov V.V."/>
        </authorList>
    </citation>
    <scope>NUCLEOTIDE SEQUENCE [LARGE SCALE GENOMIC DNA]</scope>
    <source>
        <strain evidence="1 2">KMM 3046</strain>
    </source>
</reference>
<dbReference type="AlphaFoldDB" id="A0A3E1Q9H1"/>
<dbReference type="InterPro" id="IPR026265">
    <property type="entry name" value="LptC"/>
</dbReference>
<gene>
    <name evidence="1" type="primary">lptC</name>
    <name evidence="1" type="ORF">DZ858_01520</name>
</gene>
<dbReference type="EMBL" id="QVID01000001">
    <property type="protein sequence ID" value="RFN58787.1"/>
    <property type="molecule type" value="Genomic_DNA"/>
</dbReference>
<dbReference type="GO" id="GO:0005886">
    <property type="term" value="C:plasma membrane"/>
    <property type="evidence" value="ECO:0007669"/>
    <property type="project" value="InterPro"/>
</dbReference>
<dbReference type="Proteomes" id="UP000261082">
    <property type="component" value="Unassembled WGS sequence"/>
</dbReference>
<dbReference type="OrthoDB" id="1427074at2"/>
<dbReference type="GO" id="GO:0015221">
    <property type="term" value="F:lipopolysaccharide transmembrane transporter activity"/>
    <property type="evidence" value="ECO:0007669"/>
    <property type="project" value="InterPro"/>
</dbReference>
<evidence type="ECO:0000313" key="2">
    <source>
        <dbReference type="Proteomes" id="UP000261082"/>
    </source>
</evidence>
<dbReference type="RefSeq" id="WP_117157811.1">
    <property type="nucleotide sequence ID" value="NZ_QVID01000001.1"/>
</dbReference>
<sequence>MITFNHSIKSVVAILFAITFFSCEGNYKNVKKLSLKDNEPLGIGKDVNFKYTDSGKVIANVITPLFLDFSSLKFPYKEFPKGVEVRFWNEKDQKSTVTSKYAIQYEDTGIIDLRDSVVLVTHDSLVLRADQLYWDQKNQWVFTNQPYQIEFKDGSYNDGAWFDSSQDFTTFLSRKNEGVQLIDTKKEEKDAKENI</sequence>
<keyword evidence="2" id="KW-1185">Reference proteome</keyword>